<dbReference type="AlphaFoldDB" id="A0A935CCB8"/>
<keyword evidence="2" id="KW-0645">Protease</keyword>
<dbReference type="Proteomes" id="UP000611723">
    <property type="component" value="Unassembled WGS sequence"/>
</dbReference>
<dbReference type="RefSeq" id="WP_201433089.1">
    <property type="nucleotide sequence ID" value="NZ_JAEQBW010000019.1"/>
</dbReference>
<dbReference type="GO" id="GO:0008237">
    <property type="term" value="F:metallopeptidase activity"/>
    <property type="evidence" value="ECO:0007669"/>
    <property type="project" value="UniProtKB-KW"/>
</dbReference>
<keyword evidence="3" id="KW-0378">Hydrolase</keyword>
<feature type="chain" id="PRO_5037369702" evidence="6">
    <location>
        <begin position="22"/>
        <end position="951"/>
    </location>
</feature>
<evidence type="ECO:0000259" key="7">
    <source>
        <dbReference type="Pfam" id="PF00675"/>
    </source>
</evidence>
<feature type="domain" description="Peptidase M16 N-terminal" evidence="7">
    <location>
        <begin position="531"/>
        <end position="648"/>
    </location>
</feature>
<dbReference type="PANTHER" id="PTHR43690:SF35">
    <property type="entry name" value="NON-CATALYTIC MEMBER OF PEPTIDASE SUBFAMILY M16B-RELATED"/>
    <property type="match status" value="1"/>
</dbReference>
<evidence type="ECO:0000256" key="3">
    <source>
        <dbReference type="ARBA" id="ARBA00022801"/>
    </source>
</evidence>
<keyword evidence="6" id="KW-0732">Signal</keyword>
<accession>A0A935CCB8</accession>
<dbReference type="InterPro" id="IPR011249">
    <property type="entry name" value="Metalloenz_LuxS/M16"/>
</dbReference>
<dbReference type="PROSITE" id="PS51257">
    <property type="entry name" value="PROKAR_LIPOPROTEIN"/>
    <property type="match status" value="1"/>
</dbReference>
<organism evidence="9 10">
    <name type="scientific">Marivirga aurantiaca</name>
    <dbReference type="NCBI Taxonomy" id="2802615"/>
    <lineage>
        <taxon>Bacteria</taxon>
        <taxon>Pseudomonadati</taxon>
        <taxon>Bacteroidota</taxon>
        <taxon>Cytophagia</taxon>
        <taxon>Cytophagales</taxon>
        <taxon>Marivirgaceae</taxon>
        <taxon>Marivirga</taxon>
    </lineage>
</organism>
<feature type="domain" description="Peptidase M16 C-terminal" evidence="8">
    <location>
        <begin position="676"/>
        <end position="852"/>
    </location>
</feature>
<dbReference type="SUPFAM" id="SSF63411">
    <property type="entry name" value="LuxS/MPP-like metallohydrolase"/>
    <property type="match status" value="4"/>
</dbReference>
<dbReference type="EMBL" id="JAEQBW010000019">
    <property type="protein sequence ID" value="MBK6267402.1"/>
    <property type="molecule type" value="Genomic_DNA"/>
</dbReference>
<protein>
    <submittedName>
        <fullName evidence="9">Insulinase family protein</fullName>
    </submittedName>
</protein>
<feature type="domain" description="Peptidase M16 C-terminal" evidence="8">
    <location>
        <begin position="202"/>
        <end position="378"/>
    </location>
</feature>
<dbReference type="Pfam" id="PF05193">
    <property type="entry name" value="Peptidase_M16_C"/>
    <property type="match status" value="2"/>
</dbReference>
<gene>
    <name evidence="9" type="ORF">JKA74_20340</name>
</gene>
<evidence type="ECO:0000256" key="4">
    <source>
        <dbReference type="ARBA" id="ARBA00022833"/>
    </source>
</evidence>
<evidence type="ECO:0000256" key="6">
    <source>
        <dbReference type="SAM" id="SignalP"/>
    </source>
</evidence>
<keyword evidence="10" id="KW-1185">Reference proteome</keyword>
<dbReference type="InterPro" id="IPR007863">
    <property type="entry name" value="Peptidase_M16_C"/>
</dbReference>
<feature type="signal peptide" evidence="6">
    <location>
        <begin position="1"/>
        <end position="21"/>
    </location>
</feature>
<keyword evidence="4" id="KW-0862">Zinc</keyword>
<evidence type="ECO:0000256" key="2">
    <source>
        <dbReference type="ARBA" id="ARBA00022670"/>
    </source>
</evidence>
<sequence length="951" mass="107180">MKKLSALALMLLMVVAISCQPESKEKKAELSIDYEKYTLPNGLEVVLHEDKSDPIVAVAIQMHVGSSREKPGRTGFAHFFEHMLFQKSENVEEGAFFKNINDLGGTFNGGTWTDGTVYYEVVPKDATERILWMEADRMGYFINAITLKDLEDEKPVVQNEKRQRVDNQPYGHRSYVIKKALYPESHPYNWEVIGELEDLQAATLDDVKEFYNSWYGPNNATLVVAGDFDKEQLKGWIEKYFGEIESRGNDEVLEPMPVSLEETKMFYHEDDFAKVPDLRIVYPTVEQYHEDSWALSALAEILSEGKRAPLYKKLVEETEYAPNVFAYNNSSELSGEFNIGIRAKDGIDLDSVYVAVQQALDKFEKEGFSEKDLQRIKAKQETNFYNGISSVLGKAFQLSNYNEFKGDPGFITDDINKTLAVEKEDVMRVYEKYIKNKPAIITSFVPKDQLELIIDGSEKAFVKIEEVEPATEKGDLGDEGMAADYEKTPSKIDRSVEPALGEKPLITPPTIYETSLSNGMQVLGIESDELPLVNFSIRIKGGGMMDNPDKPGIANLLTDIMQEGTKNKTPEELEDAIGQLGANIGMYTGTEEIVIYGNSLSRYFNETIALVEEMLLEPRWDMEEFDRLKNAQINNIKQRSANPNAIAGTVADKITYGDQHIFAKPMAGTLESVEQITIDDLKEFYENNFAPNIAGFQVAGSVSQADVEKALSGLNERWAQKEVTIPSYEMKGVDETGKIYFANFPEAKQSVIRMQRLAVSRTDEDYYPLTVANYGLGGNSGGKLFQVLREEKGYTYGAYSNISSSNQKAPFAAYSSVKTNVTAPSVQAFKDVIETYKAEYNQEELDKARNAMIRKEAREYETLGQKLNVLQQISSYNLPKDFISKDQEKLKAYTVEDMKAVMDKYMNVEQMNYIIVGDAKTQLKEVEALGLKEIVKVDEDGNPIDNKIETK</sequence>
<dbReference type="InterPro" id="IPR011765">
    <property type="entry name" value="Pept_M16_N"/>
</dbReference>
<evidence type="ECO:0000313" key="10">
    <source>
        <dbReference type="Proteomes" id="UP000611723"/>
    </source>
</evidence>
<dbReference type="GO" id="GO:0006508">
    <property type="term" value="P:proteolysis"/>
    <property type="evidence" value="ECO:0007669"/>
    <property type="project" value="UniProtKB-KW"/>
</dbReference>
<dbReference type="Gene3D" id="3.30.830.10">
    <property type="entry name" value="Metalloenzyme, LuxS/M16 peptidase-like"/>
    <property type="match status" value="4"/>
</dbReference>
<dbReference type="PANTHER" id="PTHR43690">
    <property type="entry name" value="NARDILYSIN"/>
    <property type="match status" value="1"/>
</dbReference>
<dbReference type="GO" id="GO:0046872">
    <property type="term" value="F:metal ion binding"/>
    <property type="evidence" value="ECO:0007669"/>
    <property type="project" value="InterPro"/>
</dbReference>
<dbReference type="InterPro" id="IPR050626">
    <property type="entry name" value="Peptidase_M16"/>
</dbReference>
<proteinExistence type="inferred from homology"/>
<comment type="caution">
    <text evidence="9">The sequence shown here is derived from an EMBL/GenBank/DDBJ whole genome shotgun (WGS) entry which is preliminary data.</text>
</comment>
<evidence type="ECO:0000256" key="5">
    <source>
        <dbReference type="ARBA" id="ARBA00023049"/>
    </source>
</evidence>
<keyword evidence="5" id="KW-0482">Metalloprotease</keyword>
<feature type="domain" description="Peptidase M16 N-terminal" evidence="7">
    <location>
        <begin position="45"/>
        <end position="169"/>
    </location>
</feature>
<reference evidence="9" key="1">
    <citation type="submission" date="2021-01" db="EMBL/GenBank/DDBJ databases">
        <title>Marivirga aurantiaca sp. nov., isolated from intertidal surface sediments.</title>
        <authorList>
            <person name="Zhang M."/>
        </authorList>
    </citation>
    <scope>NUCLEOTIDE SEQUENCE</scope>
    <source>
        <strain evidence="9">S37H4</strain>
    </source>
</reference>
<evidence type="ECO:0000259" key="8">
    <source>
        <dbReference type="Pfam" id="PF05193"/>
    </source>
</evidence>
<comment type="similarity">
    <text evidence="1">Belongs to the peptidase M16 family.</text>
</comment>
<name>A0A935CCB8_9BACT</name>
<evidence type="ECO:0000313" key="9">
    <source>
        <dbReference type="EMBL" id="MBK6267402.1"/>
    </source>
</evidence>
<dbReference type="Pfam" id="PF00675">
    <property type="entry name" value="Peptidase_M16"/>
    <property type="match status" value="2"/>
</dbReference>
<evidence type="ECO:0000256" key="1">
    <source>
        <dbReference type="ARBA" id="ARBA00007261"/>
    </source>
</evidence>